<organism evidence="2">
    <name type="scientific">Nocardiopsis sp. 90127</name>
    <dbReference type="NCBI Taxonomy" id="373213"/>
    <lineage>
        <taxon>Bacteria</taxon>
        <taxon>Bacillati</taxon>
        <taxon>Actinomycetota</taxon>
        <taxon>Actinomycetes</taxon>
        <taxon>Streptosporangiales</taxon>
        <taxon>Nocardiopsidaceae</taxon>
        <taxon>Nocardiopsis</taxon>
    </lineage>
</organism>
<dbReference type="AlphaFoldDB" id="Q27I84"/>
<evidence type="ECO:0000256" key="1">
    <source>
        <dbReference type="SAM" id="Phobius"/>
    </source>
</evidence>
<accession>Q27I84</accession>
<dbReference type="RefSeq" id="WP_012954651.1">
    <property type="nucleotide sequence ID" value="NC_013779.1"/>
</dbReference>
<keyword evidence="2" id="KW-0614">Plasmid</keyword>
<protein>
    <submittedName>
        <fullName evidence="2">PSQ10.4c</fullName>
    </submittedName>
</protein>
<evidence type="ECO:0000313" key="2">
    <source>
        <dbReference type="EMBL" id="ABD48727.1"/>
    </source>
</evidence>
<name>Q27I84_9ACTN</name>
<keyword evidence="1" id="KW-0812">Transmembrane</keyword>
<keyword evidence="1" id="KW-1133">Transmembrane helix</keyword>
<dbReference type="EMBL" id="DQ399904">
    <property type="protein sequence ID" value="ABD48727.1"/>
    <property type="molecule type" value="Genomic_DNA"/>
</dbReference>
<feature type="transmembrane region" description="Helical" evidence="1">
    <location>
        <begin position="30"/>
        <end position="54"/>
    </location>
</feature>
<reference evidence="2" key="1">
    <citation type="submission" date="2006-02" db="EMBL/GenBank/DDBJ databases">
        <title>Complete nucleotide sequence of Nocardiopsis plasmid pSQ10.</title>
        <authorList>
            <person name="Shen M."/>
            <person name="Xia H."/>
            <person name="Jiang C."/>
            <person name="Xu L."/>
            <person name="Qin Z."/>
        </authorList>
    </citation>
    <scope>NUCLEOTIDE SEQUENCE</scope>
    <source>
        <strain evidence="2">90127</strain>
        <plasmid evidence="2">pSQ10</plasmid>
    </source>
</reference>
<geneLocation type="plasmid" evidence="2">
    <name>pSQ10</name>
</geneLocation>
<proteinExistence type="predicted"/>
<keyword evidence="1" id="KW-0472">Membrane</keyword>
<feature type="transmembrane region" description="Helical" evidence="1">
    <location>
        <begin position="6"/>
        <end position="23"/>
    </location>
</feature>
<sequence length="62" mass="6368">MIRGCLSQLITWGLILAVALWVLRHPESVAALISGAVGLVVSGADAIGGLVNALTPTLNNLF</sequence>